<feature type="domain" description="Glycoside hydrolase family 2 immunoglobulin-like beta-sandwich" evidence="4">
    <location>
        <begin position="157"/>
        <end position="245"/>
    </location>
</feature>
<evidence type="ECO:0000259" key="6">
    <source>
        <dbReference type="Pfam" id="PF22666"/>
    </source>
</evidence>
<evidence type="ECO:0000313" key="8">
    <source>
        <dbReference type="Proteomes" id="UP000768567"/>
    </source>
</evidence>
<dbReference type="InterPro" id="IPR006102">
    <property type="entry name" value="Ig-like_GH2"/>
</dbReference>
<reference evidence="7 8" key="1">
    <citation type="submission" date="2020-10" db="EMBL/GenBank/DDBJ databases">
        <title>ChiBAC.</title>
        <authorList>
            <person name="Zenner C."/>
            <person name="Hitch T.C.A."/>
            <person name="Clavel T."/>
        </authorList>
    </citation>
    <scope>NUCLEOTIDE SEQUENCE [LARGE SCALE GENOMIC DNA]</scope>
    <source>
        <strain evidence="7 8">DSM 109015</strain>
    </source>
</reference>
<dbReference type="SUPFAM" id="SSF49303">
    <property type="entry name" value="beta-Galactosidase/glucuronidase domain"/>
    <property type="match status" value="1"/>
</dbReference>
<proteinExistence type="inferred from homology"/>
<dbReference type="GO" id="GO:0016787">
    <property type="term" value="F:hydrolase activity"/>
    <property type="evidence" value="ECO:0007669"/>
    <property type="project" value="UniProtKB-KW"/>
</dbReference>
<name>A0ABR9R3Z3_9FIRM</name>
<dbReference type="PANTHER" id="PTHR42732">
    <property type="entry name" value="BETA-GALACTOSIDASE"/>
    <property type="match status" value="1"/>
</dbReference>
<dbReference type="RefSeq" id="WP_193501485.1">
    <property type="nucleotide sequence ID" value="NZ_JADCKC010000002.1"/>
</dbReference>
<feature type="domain" description="Glycoside hydrolase family 2 catalytic" evidence="5">
    <location>
        <begin position="253"/>
        <end position="542"/>
    </location>
</feature>
<evidence type="ECO:0000256" key="2">
    <source>
        <dbReference type="ARBA" id="ARBA00022801"/>
    </source>
</evidence>
<evidence type="ECO:0000259" key="5">
    <source>
        <dbReference type="Pfam" id="PF02836"/>
    </source>
</evidence>
<dbReference type="InterPro" id="IPR008979">
    <property type="entry name" value="Galactose-bd-like_sf"/>
</dbReference>
<evidence type="ECO:0000259" key="4">
    <source>
        <dbReference type="Pfam" id="PF00703"/>
    </source>
</evidence>
<keyword evidence="8" id="KW-1185">Reference proteome</keyword>
<dbReference type="SUPFAM" id="SSF51445">
    <property type="entry name" value="(Trans)glycosidases"/>
    <property type="match status" value="1"/>
</dbReference>
<accession>A0ABR9R3Z3</accession>
<dbReference type="PRINTS" id="PR00132">
    <property type="entry name" value="GLHYDRLASE2"/>
</dbReference>
<dbReference type="InterPro" id="IPR051913">
    <property type="entry name" value="GH2_Domain-Containing"/>
</dbReference>
<keyword evidence="2 7" id="KW-0378">Hydrolase</keyword>
<dbReference type="Pfam" id="PF02836">
    <property type="entry name" value="Glyco_hydro_2_C"/>
    <property type="match status" value="1"/>
</dbReference>
<organism evidence="7 8">
    <name type="scientific">Gemmiger gallinarum</name>
    <dbReference type="NCBI Taxonomy" id="2779354"/>
    <lineage>
        <taxon>Bacteria</taxon>
        <taxon>Bacillati</taxon>
        <taxon>Bacillota</taxon>
        <taxon>Clostridia</taxon>
        <taxon>Eubacteriales</taxon>
        <taxon>Gemmiger</taxon>
    </lineage>
</organism>
<dbReference type="Gene3D" id="2.60.120.260">
    <property type="entry name" value="Galactose-binding domain-like"/>
    <property type="match status" value="1"/>
</dbReference>
<dbReference type="InterPro" id="IPR017853">
    <property type="entry name" value="GH"/>
</dbReference>
<dbReference type="Pfam" id="PF00703">
    <property type="entry name" value="Glyco_hydro_2"/>
    <property type="match status" value="1"/>
</dbReference>
<evidence type="ECO:0000256" key="3">
    <source>
        <dbReference type="ARBA" id="ARBA00023295"/>
    </source>
</evidence>
<dbReference type="Pfam" id="PF22666">
    <property type="entry name" value="Glyco_hydro_2_N2"/>
    <property type="match status" value="1"/>
</dbReference>
<dbReference type="InterPro" id="IPR054593">
    <property type="entry name" value="Beta-mannosidase-like_N2"/>
</dbReference>
<dbReference type="InterPro" id="IPR013783">
    <property type="entry name" value="Ig-like_fold"/>
</dbReference>
<dbReference type="InterPro" id="IPR006101">
    <property type="entry name" value="Glyco_hydro_2"/>
</dbReference>
<dbReference type="InterPro" id="IPR036156">
    <property type="entry name" value="Beta-gal/glucu_dom_sf"/>
</dbReference>
<protein>
    <submittedName>
        <fullName evidence="7">Glycoside hydrolase family 2 protein</fullName>
    </submittedName>
</protein>
<dbReference type="InterPro" id="IPR006103">
    <property type="entry name" value="Glyco_hydro_2_cat"/>
</dbReference>
<dbReference type="EMBL" id="JADCKC010000002">
    <property type="protein sequence ID" value="MBE5037837.1"/>
    <property type="molecule type" value="Genomic_DNA"/>
</dbReference>
<evidence type="ECO:0000313" key="7">
    <source>
        <dbReference type="EMBL" id="MBE5037837.1"/>
    </source>
</evidence>
<evidence type="ECO:0000256" key="1">
    <source>
        <dbReference type="ARBA" id="ARBA00007401"/>
    </source>
</evidence>
<dbReference type="SUPFAM" id="SSF49785">
    <property type="entry name" value="Galactose-binding domain-like"/>
    <property type="match status" value="1"/>
</dbReference>
<keyword evidence="3" id="KW-0326">Glycosidase</keyword>
<feature type="domain" description="Beta-mannosidase-like galactose-binding" evidence="6">
    <location>
        <begin position="46"/>
        <end position="115"/>
    </location>
</feature>
<gene>
    <name evidence="7" type="ORF">INF35_08575</name>
</gene>
<sequence>MRNRISLNKGWTFCGPDRTTTAVDVPHTWNAIDGQDGGNDYWRGSCTYTRSFDRPDFDPATQVVYLEFQGVNASADVTLNGKEVIHHDGGYSTFRADITALLADKNDLTVVADNSKNDRVYPQKADFTFYGGIYRDVDLIVVSKDHFDMDHFGGPGLKVTPTVDGKDGKVQVESWTNVEKPSVTVTLTDAQGKVVASGEGTDVTLTIPKVHLWDGVEDPYLYTATLQLKKNGKAVDEISCRFGVRSFRVDPKEGFFLNGRKYPLHGVSRHQDRKGIGNALTKEMHKEDMDLIREIGANTIRLAHYQHDQYFYDLCDEYGMIVWAEIPYISEHMPNGRENTISQMKELITQNYNHASIVCWGVSNEITISTKDKADMLDNHRVLNDLCHEMDKTRPTTLACYAMCGPFNKVAHLTDLVSWNLYLGWYVPGLFLNDLWIDFFHLCYPNRCLGYSEYGCEAMPNLHSSKPHRGDHTEEYQAIYHEFMLKCFERHPYMWSTHVWNMFDFAADARDQGGEPGMNHKGLVTFDRKIKKDAFYAYKAYWSKEPFVHICGKRFADRTEAETTVKVYSNQPEVSLYKDGQLVETKRGEKVFEFRVSLDPETRFEAKAGACTDSAVLHKVDTPNPDYVMKGKSSNSANWV</sequence>
<dbReference type="Gene3D" id="3.20.20.80">
    <property type="entry name" value="Glycosidases"/>
    <property type="match status" value="1"/>
</dbReference>
<comment type="caution">
    <text evidence="7">The sequence shown here is derived from an EMBL/GenBank/DDBJ whole genome shotgun (WGS) entry which is preliminary data.</text>
</comment>
<dbReference type="Proteomes" id="UP000768567">
    <property type="component" value="Unassembled WGS sequence"/>
</dbReference>
<dbReference type="PANTHER" id="PTHR42732:SF1">
    <property type="entry name" value="BETA-MANNOSIDASE"/>
    <property type="match status" value="1"/>
</dbReference>
<dbReference type="Gene3D" id="2.60.40.10">
    <property type="entry name" value="Immunoglobulins"/>
    <property type="match status" value="2"/>
</dbReference>
<comment type="similarity">
    <text evidence="1">Belongs to the glycosyl hydrolase 2 family.</text>
</comment>